<reference evidence="2" key="1">
    <citation type="submission" date="2023-06" db="EMBL/GenBank/DDBJ databases">
        <title>Reference genome for the Northern bat (Eptesicus nilssonii), a most northern bat species.</title>
        <authorList>
            <person name="Laine V.N."/>
            <person name="Pulliainen A.T."/>
            <person name="Lilley T.M."/>
        </authorList>
    </citation>
    <scope>NUCLEOTIDE SEQUENCE</scope>
    <source>
        <strain evidence="2">BLF_Eptnil</strain>
        <tissue evidence="2">Kidney</tissue>
    </source>
</reference>
<proteinExistence type="predicted"/>
<evidence type="ECO:0000256" key="1">
    <source>
        <dbReference type="SAM" id="MobiDB-lite"/>
    </source>
</evidence>
<keyword evidence="3" id="KW-1185">Reference proteome</keyword>
<evidence type="ECO:0000313" key="3">
    <source>
        <dbReference type="Proteomes" id="UP001177744"/>
    </source>
</evidence>
<feature type="compositionally biased region" description="Basic and acidic residues" evidence="1">
    <location>
        <begin position="11"/>
        <end position="24"/>
    </location>
</feature>
<name>A0AA40LNT1_CNENI</name>
<accession>A0AA40LNT1</accession>
<gene>
    <name evidence="2" type="ORF">QTO34_001635</name>
</gene>
<sequence length="155" mass="17511">MCGFPSQGFLRGRERDREPETSMREKHRPAASCTPPTGDVPETKRSTDTREKSYNHRGRCEGAAADAEEHPGQRASPGSWTRPGRSWRLRRAGPAGTLSSDFRRRELRLFCGFTPTFVVLCRGSSRKPFRLSRFPKCQTSPCLALQRSILKLFAI</sequence>
<feature type="region of interest" description="Disordered" evidence="1">
    <location>
        <begin position="1"/>
        <end position="95"/>
    </location>
</feature>
<dbReference type="Proteomes" id="UP001177744">
    <property type="component" value="Unassembled WGS sequence"/>
</dbReference>
<organism evidence="2 3">
    <name type="scientific">Cnephaeus nilssonii</name>
    <name type="common">Northern bat</name>
    <name type="synonym">Eptesicus nilssonii</name>
    <dbReference type="NCBI Taxonomy" id="3371016"/>
    <lineage>
        <taxon>Eukaryota</taxon>
        <taxon>Metazoa</taxon>
        <taxon>Chordata</taxon>
        <taxon>Craniata</taxon>
        <taxon>Vertebrata</taxon>
        <taxon>Euteleostomi</taxon>
        <taxon>Mammalia</taxon>
        <taxon>Eutheria</taxon>
        <taxon>Laurasiatheria</taxon>
        <taxon>Chiroptera</taxon>
        <taxon>Yangochiroptera</taxon>
        <taxon>Vespertilionidae</taxon>
        <taxon>Cnephaeus</taxon>
    </lineage>
</organism>
<protein>
    <submittedName>
        <fullName evidence="2">Uncharacterized protein</fullName>
    </submittedName>
</protein>
<feature type="compositionally biased region" description="Basic and acidic residues" evidence="1">
    <location>
        <begin position="41"/>
        <end position="60"/>
    </location>
</feature>
<dbReference type="AlphaFoldDB" id="A0AA40LNT1"/>
<evidence type="ECO:0000313" key="2">
    <source>
        <dbReference type="EMBL" id="KAK1338518.1"/>
    </source>
</evidence>
<dbReference type="EMBL" id="JAULJE010000010">
    <property type="protein sequence ID" value="KAK1338518.1"/>
    <property type="molecule type" value="Genomic_DNA"/>
</dbReference>
<comment type="caution">
    <text evidence="2">The sequence shown here is derived from an EMBL/GenBank/DDBJ whole genome shotgun (WGS) entry which is preliminary data.</text>
</comment>